<comment type="caution">
    <text evidence="5">The sequence shown here is derived from an EMBL/GenBank/DDBJ whole genome shotgun (WGS) entry which is preliminary data.</text>
</comment>
<feature type="signal peptide" evidence="3">
    <location>
        <begin position="1"/>
        <end position="22"/>
    </location>
</feature>
<sequence length="420" mass="43902">MIRSRRHLIPIVALAATAALTAAGCGSGTSATGGSAGEGDTTGITDTSVLIGTHMPMTGPAAAGYSKIPAATQAYFDHVNEQGGVHGRTIEYKVLDDGYNPANTQQVVRELVLQDQVFAILGGLGTPTHSGVLDFLNANGVPDLFVASGSRTWNQPDKYPLTFGYNADYTVEAKVMTDYVDKNLPGKKICTFGQDDDFGADYLDGVEQIVGAENVGERQTYSTSNTNVAPQIGALQAAGCEVVMLATIPGFTALAIGTAGRLGFAPQWTTASVGGDLVTLSKTLGEAAPLAEGLLSTNYLPSHFSEDDEWTTRFREINDKYNGGAEFDGNIVYGMSMAHLFVQALEAAGENPTRESIVAAITGNGFDGPNLVPFRFSADDHSGAGGARVNQVRGGIQEYFGPSYTTTDAPGDAVVEYAAG</sequence>
<feature type="chain" id="PRO_5046866818" evidence="3">
    <location>
        <begin position="23"/>
        <end position="420"/>
    </location>
</feature>
<dbReference type="InterPro" id="IPR028081">
    <property type="entry name" value="Leu-bd"/>
</dbReference>
<dbReference type="InterPro" id="IPR006311">
    <property type="entry name" value="TAT_signal"/>
</dbReference>
<gene>
    <name evidence="5" type="ORF">Q7514_03920</name>
</gene>
<dbReference type="RefSeq" id="WP_330131909.1">
    <property type="nucleotide sequence ID" value="NZ_JAUTXY010000001.1"/>
</dbReference>
<dbReference type="InterPro" id="IPR028082">
    <property type="entry name" value="Peripla_BP_I"/>
</dbReference>
<dbReference type="Gene3D" id="3.40.50.2300">
    <property type="match status" value="2"/>
</dbReference>
<evidence type="ECO:0000259" key="4">
    <source>
        <dbReference type="Pfam" id="PF13458"/>
    </source>
</evidence>
<dbReference type="SUPFAM" id="SSF53822">
    <property type="entry name" value="Periplasmic binding protein-like I"/>
    <property type="match status" value="1"/>
</dbReference>
<evidence type="ECO:0000256" key="2">
    <source>
        <dbReference type="ARBA" id="ARBA00022729"/>
    </source>
</evidence>
<dbReference type="PANTHER" id="PTHR47235">
    <property type="entry name" value="BLR6548 PROTEIN"/>
    <property type="match status" value="1"/>
</dbReference>
<accession>A0ABU7L558</accession>
<keyword evidence="2 3" id="KW-0732">Signal</keyword>
<proteinExistence type="inferred from homology"/>
<dbReference type="PROSITE" id="PS51257">
    <property type="entry name" value="PROKAR_LIPOPROTEIN"/>
    <property type="match status" value="1"/>
</dbReference>
<feature type="domain" description="Leucine-binding protein" evidence="4">
    <location>
        <begin position="50"/>
        <end position="394"/>
    </location>
</feature>
<name>A0ABU7L558_9NOCA</name>
<evidence type="ECO:0000313" key="5">
    <source>
        <dbReference type="EMBL" id="MEE2056671.1"/>
    </source>
</evidence>
<keyword evidence="6" id="KW-1185">Reference proteome</keyword>
<dbReference type="PANTHER" id="PTHR47235:SF1">
    <property type="entry name" value="BLR6548 PROTEIN"/>
    <property type="match status" value="1"/>
</dbReference>
<evidence type="ECO:0000256" key="3">
    <source>
        <dbReference type="SAM" id="SignalP"/>
    </source>
</evidence>
<protein>
    <submittedName>
        <fullName evidence="5">ABC transporter substrate-binding protein</fullName>
    </submittedName>
</protein>
<comment type="similarity">
    <text evidence="1">Belongs to the leucine-binding protein family.</text>
</comment>
<evidence type="ECO:0000256" key="1">
    <source>
        <dbReference type="ARBA" id="ARBA00010062"/>
    </source>
</evidence>
<dbReference type="PROSITE" id="PS51318">
    <property type="entry name" value="TAT"/>
    <property type="match status" value="1"/>
</dbReference>
<evidence type="ECO:0000313" key="6">
    <source>
        <dbReference type="Proteomes" id="UP001336020"/>
    </source>
</evidence>
<reference evidence="5 6" key="1">
    <citation type="submission" date="2023-07" db="EMBL/GenBank/DDBJ databases">
        <authorList>
            <person name="Girao M."/>
            <person name="Carvalho M.F."/>
        </authorList>
    </citation>
    <scope>NUCLEOTIDE SEQUENCE [LARGE SCALE GENOMIC DNA]</scope>
    <source>
        <strain evidence="5 6">YIM65754</strain>
    </source>
</reference>
<dbReference type="Pfam" id="PF13458">
    <property type="entry name" value="Peripla_BP_6"/>
    <property type="match status" value="1"/>
</dbReference>
<dbReference type="EMBL" id="JAUTXY010000001">
    <property type="protein sequence ID" value="MEE2056671.1"/>
    <property type="molecule type" value="Genomic_DNA"/>
</dbReference>
<dbReference type="Proteomes" id="UP001336020">
    <property type="component" value="Unassembled WGS sequence"/>
</dbReference>
<organism evidence="5 6">
    <name type="scientific">Rhodococcus artemisiae</name>
    <dbReference type="NCBI Taxonomy" id="714159"/>
    <lineage>
        <taxon>Bacteria</taxon>
        <taxon>Bacillati</taxon>
        <taxon>Actinomycetota</taxon>
        <taxon>Actinomycetes</taxon>
        <taxon>Mycobacteriales</taxon>
        <taxon>Nocardiaceae</taxon>
        <taxon>Rhodococcus</taxon>
    </lineage>
</organism>
<dbReference type="CDD" id="cd06343">
    <property type="entry name" value="PBP1_ABC_ligand_binding-like"/>
    <property type="match status" value="1"/>
</dbReference>